<evidence type="ECO:0000313" key="1">
    <source>
        <dbReference type="EMBL" id="KAF2476514.1"/>
    </source>
</evidence>
<name>A0ACB6RB95_9PLEO</name>
<organism evidence="1 2">
    <name type="scientific">Lindgomyces ingoldianus</name>
    <dbReference type="NCBI Taxonomy" id="673940"/>
    <lineage>
        <taxon>Eukaryota</taxon>
        <taxon>Fungi</taxon>
        <taxon>Dikarya</taxon>
        <taxon>Ascomycota</taxon>
        <taxon>Pezizomycotina</taxon>
        <taxon>Dothideomycetes</taxon>
        <taxon>Pleosporomycetidae</taxon>
        <taxon>Pleosporales</taxon>
        <taxon>Lindgomycetaceae</taxon>
        <taxon>Lindgomyces</taxon>
    </lineage>
</organism>
<reference evidence="1" key="1">
    <citation type="journal article" date="2020" name="Stud. Mycol.">
        <title>101 Dothideomycetes genomes: a test case for predicting lifestyles and emergence of pathogens.</title>
        <authorList>
            <person name="Haridas S."/>
            <person name="Albert R."/>
            <person name="Binder M."/>
            <person name="Bloem J."/>
            <person name="Labutti K."/>
            <person name="Salamov A."/>
            <person name="Andreopoulos B."/>
            <person name="Baker S."/>
            <person name="Barry K."/>
            <person name="Bills G."/>
            <person name="Bluhm B."/>
            <person name="Cannon C."/>
            <person name="Castanera R."/>
            <person name="Culley D."/>
            <person name="Daum C."/>
            <person name="Ezra D."/>
            <person name="Gonzalez J."/>
            <person name="Henrissat B."/>
            <person name="Kuo A."/>
            <person name="Liang C."/>
            <person name="Lipzen A."/>
            <person name="Lutzoni F."/>
            <person name="Magnuson J."/>
            <person name="Mondo S."/>
            <person name="Nolan M."/>
            <person name="Ohm R."/>
            <person name="Pangilinan J."/>
            <person name="Park H.-J."/>
            <person name="Ramirez L."/>
            <person name="Alfaro M."/>
            <person name="Sun H."/>
            <person name="Tritt A."/>
            <person name="Yoshinaga Y."/>
            <person name="Zwiers L.-H."/>
            <person name="Turgeon B."/>
            <person name="Goodwin S."/>
            <person name="Spatafora J."/>
            <person name="Crous P."/>
            <person name="Grigoriev I."/>
        </authorList>
    </citation>
    <scope>NUCLEOTIDE SEQUENCE</scope>
    <source>
        <strain evidence="1">ATCC 200398</strain>
    </source>
</reference>
<sequence length="569" mass="65477">MTKVEPEVSSPNMLSCSTLGDKMQYIANTKDKTTARFFEEDQEEEPPVSPTRIISIRWLAKCYERSHVLWTEELYDIYLLWGAKPKADWVAHGRALGLTNTSTYRLFLLSSVVVRIGPKKCEGSSLQRNCLAVQYGSLQRFICFVLRWFTLGSVIIVNVNTFILLMRGAMKQNPPRLKRAIRLLKRRSGHFLITCHIRPAAFASVILHNPGDQRSMHPLLWVCDREKKCGMWANELPQRSAVEGAVPTRPHPDAAKVHYWPGVGSAFEMRRAPENLGKAMEVSEKGLQYLISIPLVSHVEFRSPRDMKPACSIRSAAMEIIHYRAVWEIAIEYRNIRKVNDQNKGIILNKHISRFLRTDYRAGVRSERSNHGVRGLHAVHGGWRLNTELFGDGKWKTVKSGFLRMKISPRRMEFAFQVLLLRGKEFIAKIPKNLEREKRPEHPIGSNVSITIHTSCIRRRKPGITEISRRYNTLRKPLSQNYLDNGVSAFGLAESRYSQARVTCIRGKCNTEKRISDDFDRRTCQLGTLAMRYARGFVRVAELNSKRRIQSCEPRSHKFCKSRRMEVDK</sequence>
<proteinExistence type="predicted"/>
<protein>
    <submittedName>
        <fullName evidence="1">Uncharacterized protein</fullName>
    </submittedName>
</protein>
<gene>
    <name evidence="1" type="ORF">BDR25DRAFT_391015</name>
</gene>
<dbReference type="EMBL" id="MU003494">
    <property type="protein sequence ID" value="KAF2476514.1"/>
    <property type="molecule type" value="Genomic_DNA"/>
</dbReference>
<dbReference type="Proteomes" id="UP000799755">
    <property type="component" value="Unassembled WGS sequence"/>
</dbReference>
<keyword evidence="2" id="KW-1185">Reference proteome</keyword>
<accession>A0ACB6RB95</accession>
<comment type="caution">
    <text evidence="1">The sequence shown here is derived from an EMBL/GenBank/DDBJ whole genome shotgun (WGS) entry which is preliminary data.</text>
</comment>
<evidence type="ECO:0000313" key="2">
    <source>
        <dbReference type="Proteomes" id="UP000799755"/>
    </source>
</evidence>